<dbReference type="Proteomes" id="UP000305836">
    <property type="component" value="Unassembled WGS sequence"/>
</dbReference>
<dbReference type="OrthoDB" id="5172791at2"/>
<protein>
    <submittedName>
        <fullName evidence="3">Amidohydrolase</fullName>
    </submittedName>
</protein>
<sequence>MRDAEVPAWWRRLGLDGLVDVHVHFLPDRVMNAVWAYFDRAVEHYGTAWPITYRTSVDQRLKTLDALGVRAFPALVYPHKPGMAASLNEWARDFAAVTPGCVASGTFFPEPSASAYVRQALELGTRIFKVHLQVGDYDPRSDELDDVWGQLAEAGTPVVVHCGSGPIPGRHTGPGPMGEVLRRHPRLTAVIAHLGMPEYAEHLALTSYPNVHLDTTMALTPFTEAMMPFPRELVPRLGELQDRIVLGTDFPNIPYEYAVQLDALEALDLGDDWLRAVCWENGARLLGLAGSTEG</sequence>
<dbReference type="GO" id="GO:0016831">
    <property type="term" value="F:carboxy-lyase activity"/>
    <property type="evidence" value="ECO:0007669"/>
    <property type="project" value="InterPro"/>
</dbReference>
<evidence type="ECO:0000259" key="2">
    <source>
        <dbReference type="Pfam" id="PF04909"/>
    </source>
</evidence>
<feature type="domain" description="Amidohydrolase-related" evidence="2">
    <location>
        <begin position="19"/>
        <end position="288"/>
    </location>
</feature>
<dbReference type="CDD" id="cd01292">
    <property type="entry name" value="metallo-dependent_hydrolases"/>
    <property type="match status" value="1"/>
</dbReference>
<dbReference type="Gene3D" id="3.20.20.140">
    <property type="entry name" value="Metal-dependent hydrolases"/>
    <property type="match status" value="1"/>
</dbReference>
<dbReference type="PANTHER" id="PTHR21240:SF28">
    <property type="entry name" value="ISO-OROTATE DECARBOXYLASE (EUROFUNG)"/>
    <property type="match status" value="1"/>
</dbReference>
<dbReference type="SUPFAM" id="SSF51556">
    <property type="entry name" value="Metallo-dependent hydrolases"/>
    <property type="match status" value="1"/>
</dbReference>
<gene>
    <name evidence="3" type="ORF">FDA38_02385</name>
</gene>
<dbReference type="GO" id="GO:0019748">
    <property type="term" value="P:secondary metabolic process"/>
    <property type="evidence" value="ECO:0007669"/>
    <property type="project" value="TreeGrafter"/>
</dbReference>
<dbReference type="AlphaFoldDB" id="A0A4V5UZ76"/>
<evidence type="ECO:0000256" key="1">
    <source>
        <dbReference type="ARBA" id="ARBA00023239"/>
    </source>
</evidence>
<dbReference type="RefSeq" id="WP_137252414.1">
    <property type="nucleotide sequence ID" value="NZ_JBHSPQ010000004.1"/>
</dbReference>
<dbReference type="InterPro" id="IPR006680">
    <property type="entry name" value="Amidohydro-rel"/>
</dbReference>
<comment type="caution">
    <text evidence="3">The sequence shown here is derived from an EMBL/GenBank/DDBJ whole genome shotgun (WGS) entry which is preliminary data.</text>
</comment>
<keyword evidence="4" id="KW-1185">Reference proteome</keyword>
<dbReference type="Pfam" id="PF04909">
    <property type="entry name" value="Amidohydro_2"/>
    <property type="match status" value="1"/>
</dbReference>
<dbReference type="PANTHER" id="PTHR21240">
    <property type="entry name" value="2-AMINO-3-CARBOXYLMUCONATE-6-SEMIALDEHYDE DECARBOXYLASE"/>
    <property type="match status" value="1"/>
</dbReference>
<evidence type="ECO:0000313" key="3">
    <source>
        <dbReference type="EMBL" id="TKK81703.1"/>
    </source>
</evidence>
<organism evidence="3 4">
    <name type="scientific">Kribbella jiaozuonensis</name>
    <dbReference type="NCBI Taxonomy" id="2575441"/>
    <lineage>
        <taxon>Bacteria</taxon>
        <taxon>Bacillati</taxon>
        <taxon>Actinomycetota</taxon>
        <taxon>Actinomycetes</taxon>
        <taxon>Propionibacteriales</taxon>
        <taxon>Kribbellaceae</taxon>
        <taxon>Kribbella</taxon>
    </lineage>
</organism>
<keyword evidence="1" id="KW-0456">Lyase</keyword>
<proteinExistence type="predicted"/>
<reference evidence="3 4" key="1">
    <citation type="submission" date="2019-04" db="EMBL/GenBank/DDBJ databases">
        <title>Kribbella sp. NEAU-THZ 27 nov., a novel actinomycete isolated from soil.</title>
        <authorList>
            <person name="Duan L."/>
        </authorList>
    </citation>
    <scope>NUCLEOTIDE SEQUENCE [LARGE SCALE GENOMIC DNA]</scope>
    <source>
        <strain evidence="4">NEAU-THZ27</strain>
    </source>
</reference>
<dbReference type="GO" id="GO:0005737">
    <property type="term" value="C:cytoplasm"/>
    <property type="evidence" value="ECO:0007669"/>
    <property type="project" value="TreeGrafter"/>
</dbReference>
<name>A0A4V5UZ76_9ACTN</name>
<dbReference type="InterPro" id="IPR032465">
    <property type="entry name" value="ACMSD"/>
</dbReference>
<dbReference type="InterPro" id="IPR032466">
    <property type="entry name" value="Metal_Hydrolase"/>
</dbReference>
<dbReference type="GO" id="GO:0016787">
    <property type="term" value="F:hydrolase activity"/>
    <property type="evidence" value="ECO:0007669"/>
    <property type="project" value="UniProtKB-KW"/>
</dbReference>
<evidence type="ECO:0000313" key="4">
    <source>
        <dbReference type="Proteomes" id="UP000305836"/>
    </source>
</evidence>
<accession>A0A4V5UZ76</accession>
<dbReference type="EMBL" id="SZPZ01000001">
    <property type="protein sequence ID" value="TKK81703.1"/>
    <property type="molecule type" value="Genomic_DNA"/>
</dbReference>
<keyword evidence="3" id="KW-0378">Hydrolase</keyword>